<reference evidence="3 4" key="1">
    <citation type="submission" date="2018-05" db="EMBL/GenBank/DDBJ databases">
        <title>Genome sequencing and assembly of the regulated plant pathogen Lachnellula willkommii and related sister species for the development of diagnostic species identification markers.</title>
        <authorList>
            <person name="Giroux E."/>
            <person name="Bilodeau G."/>
        </authorList>
    </citation>
    <scope>NUCLEOTIDE SEQUENCE [LARGE SCALE GENOMIC DNA]</scope>
    <source>
        <strain evidence="3 4">CBS 268.59</strain>
    </source>
</reference>
<dbReference type="AlphaFoldDB" id="A0A8T9BRH6"/>
<comment type="caution">
    <text evidence="3">The sequence shown here is derived from an EMBL/GenBank/DDBJ whole genome shotgun (WGS) entry which is preliminary data.</text>
</comment>
<dbReference type="CDD" id="cd05233">
    <property type="entry name" value="SDR_c"/>
    <property type="match status" value="1"/>
</dbReference>
<evidence type="ECO:0000313" key="3">
    <source>
        <dbReference type="EMBL" id="TVY56351.1"/>
    </source>
</evidence>
<gene>
    <name evidence="3" type="primary">andI</name>
    <name evidence="3" type="ORF">LSUE1_G009278</name>
</gene>
<sequence length="304" mass="32582">MATPINWPSFTKTWHSSSYPSISPTRPELSLAGKIVIVTGGGSGIGAAIAHSVARAGASHLAIIGRRPEVLSKTAEAIKASTATSTVILPVTADLTKPEEVSNALTFIRNEFGNKPLDILISNAGFFSGPRKLGTEPLEEWMTNIEVNIKALVLIILGFLEKAAADATIINISTAIAHVSPIIQSTSYSTTKLAGTKFIEHVAAAHPEKTVINVHPGQVAETKLSRKYFDSVGAAADAHVDDIELSGDFVVWAASPEAAFLHGRLVWCNWDVDEMKQRKGELEGTKLLTTTLEGWSSFKYHSLD</sequence>
<dbReference type="PRINTS" id="PR00081">
    <property type="entry name" value="GDHRDH"/>
</dbReference>
<keyword evidence="2" id="KW-0560">Oxidoreductase</keyword>
<dbReference type="SUPFAM" id="SSF51735">
    <property type="entry name" value="NAD(P)-binding Rossmann-fold domains"/>
    <property type="match status" value="1"/>
</dbReference>
<dbReference type="PANTHER" id="PTHR42901">
    <property type="entry name" value="ALCOHOL DEHYDROGENASE"/>
    <property type="match status" value="1"/>
</dbReference>
<dbReference type="EMBL" id="QGMK01002741">
    <property type="protein sequence ID" value="TVY56351.1"/>
    <property type="molecule type" value="Genomic_DNA"/>
</dbReference>
<evidence type="ECO:0000256" key="2">
    <source>
        <dbReference type="ARBA" id="ARBA00023002"/>
    </source>
</evidence>
<dbReference type="Proteomes" id="UP000469558">
    <property type="component" value="Unassembled WGS sequence"/>
</dbReference>
<evidence type="ECO:0000313" key="4">
    <source>
        <dbReference type="Proteomes" id="UP000469558"/>
    </source>
</evidence>
<dbReference type="Gene3D" id="3.40.50.720">
    <property type="entry name" value="NAD(P)-binding Rossmann-like Domain"/>
    <property type="match status" value="1"/>
</dbReference>
<dbReference type="PANTHER" id="PTHR42901:SF1">
    <property type="entry name" value="ALCOHOL DEHYDROGENASE"/>
    <property type="match status" value="1"/>
</dbReference>
<keyword evidence="4" id="KW-1185">Reference proteome</keyword>
<dbReference type="InterPro" id="IPR036291">
    <property type="entry name" value="NAD(P)-bd_dom_sf"/>
</dbReference>
<accession>A0A8T9BRH6</accession>
<dbReference type="GO" id="GO:0016491">
    <property type="term" value="F:oxidoreductase activity"/>
    <property type="evidence" value="ECO:0007669"/>
    <property type="project" value="UniProtKB-KW"/>
</dbReference>
<name>A0A8T9BRH6_9HELO</name>
<dbReference type="InterPro" id="IPR002347">
    <property type="entry name" value="SDR_fam"/>
</dbReference>
<dbReference type="OrthoDB" id="1933717at2759"/>
<organism evidence="3 4">
    <name type="scientific">Lachnellula suecica</name>
    <dbReference type="NCBI Taxonomy" id="602035"/>
    <lineage>
        <taxon>Eukaryota</taxon>
        <taxon>Fungi</taxon>
        <taxon>Dikarya</taxon>
        <taxon>Ascomycota</taxon>
        <taxon>Pezizomycotina</taxon>
        <taxon>Leotiomycetes</taxon>
        <taxon>Helotiales</taxon>
        <taxon>Lachnaceae</taxon>
        <taxon>Lachnellula</taxon>
    </lineage>
</organism>
<comment type="similarity">
    <text evidence="1">Belongs to the short-chain dehydrogenases/reductases (SDR) family.</text>
</comment>
<dbReference type="Pfam" id="PF00106">
    <property type="entry name" value="adh_short"/>
    <property type="match status" value="1"/>
</dbReference>
<evidence type="ECO:0000256" key="1">
    <source>
        <dbReference type="ARBA" id="ARBA00006484"/>
    </source>
</evidence>
<proteinExistence type="inferred from homology"/>
<protein>
    <submittedName>
        <fullName evidence="3">Short chain dehydrogenase andI</fullName>
    </submittedName>
</protein>